<dbReference type="GO" id="GO:0020037">
    <property type="term" value="F:heme binding"/>
    <property type="evidence" value="ECO:0007669"/>
    <property type="project" value="InterPro"/>
</dbReference>
<evidence type="ECO:0000256" key="19">
    <source>
        <dbReference type="ARBA" id="ARBA00066907"/>
    </source>
</evidence>
<gene>
    <name evidence="23" type="ORF">M404DRAFT_992302</name>
</gene>
<dbReference type="GO" id="GO:0051537">
    <property type="term" value="F:2 iron, 2 sulfur cluster binding"/>
    <property type="evidence" value="ECO:0007669"/>
    <property type="project" value="UniProtKB-KW"/>
</dbReference>
<dbReference type="Pfam" id="PF01077">
    <property type="entry name" value="NIR_SIR"/>
    <property type="match status" value="1"/>
</dbReference>
<keyword evidence="6" id="KW-0004">4Fe-4S</keyword>
<dbReference type="GO" id="GO:0051539">
    <property type="term" value="F:4 iron, 4 sulfur cluster binding"/>
    <property type="evidence" value="ECO:0007669"/>
    <property type="project" value="UniProtKB-KW"/>
</dbReference>
<dbReference type="InterPro" id="IPR045854">
    <property type="entry name" value="NO2/SO3_Rdtase_4Fe4S_sf"/>
</dbReference>
<evidence type="ECO:0000256" key="8">
    <source>
        <dbReference type="ARBA" id="ARBA00022630"/>
    </source>
</evidence>
<dbReference type="GO" id="GO:0008942">
    <property type="term" value="F:nitrite reductase [NAD(P)H] activity"/>
    <property type="evidence" value="ECO:0007669"/>
    <property type="project" value="UniProtKB-EC"/>
</dbReference>
<evidence type="ECO:0000256" key="12">
    <source>
        <dbReference type="ARBA" id="ARBA00023002"/>
    </source>
</evidence>
<keyword evidence="9" id="KW-0001">2Fe-2S</keyword>
<dbReference type="Proteomes" id="UP000054217">
    <property type="component" value="Unassembled WGS sequence"/>
</dbReference>
<dbReference type="InterPro" id="IPR006066">
    <property type="entry name" value="NO2/SO3_Rdtase_FeS/sirohaem_BS"/>
</dbReference>
<evidence type="ECO:0000256" key="9">
    <source>
        <dbReference type="ARBA" id="ARBA00022714"/>
    </source>
</evidence>
<feature type="domain" description="Rieske" evidence="22">
    <location>
        <begin position="992"/>
        <end position="1091"/>
    </location>
</feature>
<evidence type="ECO:0000256" key="17">
    <source>
        <dbReference type="ARBA" id="ARBA00050114"/>
    </source>
</evidence>
<dbReference type="CDD" id="cd03529">
    <property type="entry name" value="Rieske_NirD"/>
    <property type="match status" value="1"/>
</dbReference>
<keyword evidence="10" id="KW-0479">Metal-binding</keyword>
<evidence type="ECO:0000256" key="11">
    <source>
        <dbReference type="ARBA" id="ARBA00022827"/>
    </source>
</evidence>
<dbReference type="Pfam" id="PF04324">
    <property type="entry name" value="Fer2_BFD"/>
    <property type="match status" value="1"/>
</dbReference>
<dbReference type="InterPro" id="IPR052034">
    <property type="entry name" value="NasD-like"/>
</dbReference>
<reference evidence="24" key="2">
    <citation type="submission" date="2015-01" db="EMBL/GenBank/DDBJ databases">
        <title>Evolutionary Origins and Diversification of the Mycorrhizal Mutualists.</title>
        <authorList>
            <consortium name="DOE Joint Genome Institute"/>
            <consortium name="Mycorrhizal Genomics Consortium"/>
            <person name="Kohler A."/>
            <person name="Kuo A."/>
            <person name="Nagy L.G."/>
            <person name="Floudas D."/>
            <person name="Copeland A."/>
            <person name="Barry K.W."/>
            <person name="Cichocki N."/>
            <person name="Veneault-Fourrey C."/>
            <person name="LaButti K."/>
            <person name="Lindquist E.A."/>
            <person name="Lipzen A."/>
            <person name="Lundell T."/>
            <person name="Morin E."/>
            <person name="Murat C."/>
            <person name="Riley R."/>
            <person name="Ohm R."/>
            <person name="Sun H."/>
            <person name="Tunlid A."/>
            <person name="Henrissat B."/>
            <person name="Grigoriev I.V."/>
            <person name="Hibbett D.S."/>
            <person name="Martin F."/>
        </authorList>
    </citation>
    <scope>NUCLEOTIDE SEQUENCE [LARGE SCALE GENOMIC DNA]</scope>
    <source>
        <strain evidence="24">Marx 270</strain>
    </source>
</reference>
<reference evidence="23 24" key="1">
    <citation type="submission" date="2014-04" db="EMBL/GenBank/DDBJ databases">
        <authorList>
            <consortium name="DOE Joint Genome Institute"/>
            <person name="Kuo A."/>
            <person name="Kohler A."/>
            <person name="Costa M.D."/>
            <person name="Nagy L.G."/>
            <person name="Floudas D."/>
            <person name="Copeland A."/>
            <person name="Barry K.W."/>
            <person name="Cichocki N."/>
            <person name="Veneault-Fourrey C."/>
            <person name="LaButti K."/>
            <person name="Lindquist E.A."/>
            <person name="Lipzen A."/>
            <person name="Lundell T."/>
            <person name="Morin E."/>
            <person name="Murat C."/>
            <person name="Sun H."/>
            <person name="Tunlid A."/>
            <person name="Henrissat B."/>
            <person name="Grigoriev I.V."/>
            <person name="Hibbett D.S."/>
            <person name="Martin F."/>
            <person name="Nordberg H.P."/>
            <person name="Cantor M.N."/>
            <person name="Hua S.X."/>
        </authorList>
    </citation>
    <scope>NUCLEOTIDE SEQUENCE [LARGE SCALE GENOMIC DNA]</scope>
    <source>
        <strain evidence="23 24">Marx 270</strain>
    </source>
</reference>
<dbReference type="CDD" id="cd19944">
    <property type="entry name" value="NirB_Fer2_BFD-like_2"/>
    <property type="match status" value="1"/>
</dbReference>
<dbReference type="InterPro" id="IPR036136">
    <property type="entry name" value="Nit/Sulf_reduc_fer-like_dom_sf"/>
</dbReference>
<evidence type="ECO:0000256" key="5">
    <source>
        <dbReference type="ARBA" id="ARBA00010429"/>
    </source>
</evidence>
<evidence type="ECO:0000256" key="16">
    <source>
        <dbReference type="ARBA" id="ARBA00034078"/>
    </source>
</evidence>
<dbReference type="EMBL" id="KN831945">
    <property type="protein sequence ID" value="KIO14070.1"/>
    <property type="molecule type" value="Genomic_DNA"/>
</dbReference>
<comment type="pathway">
    <text evidence="4">Nitrogen metabolism; nitrate reduction (assimilation).</text>
</comment>
<dbReference type="OrthoDB" id="432169at2759"/>
<dbReference type="PANTHER" id="PTHR43809">
    <property type="entry name" value="NITRITE REDUCTASE (NADH) LARGE SUBUNIT"/>
    <property type="match status" value="1"/>
</dbReference>
<dbReference type="STRING" id="870435.A0A0C3PIW3"/>
<dbReference type="NCBIfam" id="TIGR02378">
    <property type="entry name" value="nirD_assim_sml"/>
    <property type="match status" value="1"/>
</dbReference>
<dbReference type="InterPro" id="IPR005117">
    <property type="entry name" value="NiRdtase/SiRdtase_haem-b_fer"/>
</dbReference>
<keyword evidence="11" id="KW-0274">FAD</keyword>
<evidence type="ECO:0000256" key="18">
    <source>
        <dbReference type="ARBA" id="ARBA00051413"/>
    </source>
</evidence>
<accession>A0A0C3PIW3</accession>
<dbReference type="InterPro" id="IPR036188">
    <property type="entry name" value="FAD/NAD-bd_sf"/>
</dbReference>
<dbReference type="Gene3D" id="3.50.50.60">
    <property type="entry name" value="FAD/NAD(P)-binding domain"/>
    <property type="match status" value="2"/>
</dbReference>
<evidence type="ECO:0000256" key="14">
    <source>
        <dbReference type="ARBA" id="ARBA00023014"/>
    </source>
</evidence>
<keyword evidence="13" id="KW-0408">Iron</keyword>
<dbReference type="Pfam" id="PF07992">
    <property type="entry name" value="Pyr_redox_2"/>
    <property type="match status" value="1"/>
</dbReference>
<evidence type="ECO:0000256" key="4">
    <source>
        <dbReference type="ARBA" id="ARBA00005096"/>
    </source>
</evidence>
<evidence type="ECO:0000256" key="10">
    <source>
        <dbReference type="ARBA" id="ARBA00022723"/>
    </source>
</evidence>
<dbReference type="InParanoid" id="A0A0C3PIW3"/>
<comment type="catalytic activity">
    <reaction evidence="18">
        <text>NH4(+) + 3 NADP(+) + 2 H2O = nitrite + 3 NADPH + 5 H(+)</text>
        <dbReference type="Rhea" id="RHEA:24632"/>
        <dbReference type="ChEBI" id="CHEBI:15377"/>
        <dbReference type="ChEBI" id="CHEBI:15378"/>
        <dbReference type="ChEBI" id="CHEBI:16301"/>
        <dbReference type="ChEBI" id="CHEBI:28938"/>
        <dbReference type="ChEBI" id="CHEBI:57783"/>
        <dbReference type="ChEBI" id="CHEBI:58349"/>
        <dbReference type="EC" id="1.7.1.4"/>
    </reaction>
</comment>
<dbReference type="InterPro" id="IPR007419">
    <property type="entry name" value="BFD-like_2Fe2S-bd_dom"/>
</dbReference>
<dbReference type="SUPFAM" id="SSF50022">
    <property type="entry name" value="ISP domain"/>
    <property type="match status" value="1"/>
</dbReference>
<dbReference type="InterPro" id="IPR012748">
    <property type="entry name" value="Rieske-like_NirD"/>
</dbReference>
<comment type="cofactor">
    <cofactor evidence="16">
        <name>[2Fe-2S] cluster</name>
        <dbReference type="ChEBI" id="CHEBI:190135"/>
    </cofactor>
</comment>
<feature type="region of interest" description="Disordered" evidence="21">
    <location>
        <begin position="391"/>
        <end position="471"/>
    </location>
</feature>
<dbReference type="PRINTS" id="PR00397">
    <property type="entry name" value="SIROHAEM"/>
</dbReference>
<evidence type="ECO:0000256" key="6">
    <source>
        <dbReference type="ARBA" id="ARBA00022485"/>
    </source>
</evidence>
<evidence type="ECO:0000256" key="15">
    <source>
        <dbReference type="ARBA" id="ARBA00023063"/>
    </source>
</evidence>
<feature type="compositionally biased region" description="Basic and acidic residues" evidence="21">
    <location>
        <begin position="395"/>
        <end position="406"/>
    </location>
</feature>
<dbReference type="SUPFAM" id="SSF51905">
    <property type="entry name" value="FAD/NAD(P)-binding domain"/>
    <property type="match status" value="1"/>
</dbReference>
<keyword evidence="12" id="KW-0560">Oxidoreductase</keyword>
<keyword evidence="15" id="KW-0534">Nitrate assimilation</keyword>
<feature type="compositionally biased region" description="Polar residues" evidence="21">
    <location>
        <begin position="425"/>
        <end position="439"/>
    </location>
</feature>
<proteinExistence type="inferred from homology"/>
<dbReference type="FunFam" id="1.10.10.1100:FF:000002">
    <property type="entry name" value="Nitrite reductase large subunit"/>
    <property type="match status" value="1"/>
</dbReference>
<dbReference type="PRINTS" id="PR00368">
    <property type="entry name" value="FADPNR"/>
</dbReference>
<dbReference type="InterPro" id="IPR041854">
    <property type="entry name" value="BFD-like_2Fe2S-bd_dom_sf"/>
</dbReference>
<keyword evidence="7" id="KW-0349">Heme</keyword>
<evidence type="ECO:0000256" key="20">
    <source>
        <dbReference type="ARBA" id="ARBA00070300"/>
    </source>
</evidence>
<dbReference type="Gene3D" id="2.102.10.10">
    <property type="entry name" value="Rieske [2Fe-2S] iron-sulphur domain"/>
    <property type="match status" value="1"/>
</dbReference>
<dbReference type="Pfam" id="PF13806">
    <property type="entry name" value="Rieske_2"/>
    <property type="match status" value="1"/>
</dbReference>
<evidence type="ECO:0000313" key="24">
    <source>
        <dbReference type="Proteomes" id="UP000054217"/>
    </source>
</evidence>
<comment type="cofactor">
    <cofactor evidence="2">
        <name>[4Fe-4S] cluster</name>
        <dbReference type="ChEBI" id="CHEBI:49883"/>
    </cofactor>
</comment>
<evidence type="ECO:0000259" key="22">
    <source>
        <dbReference type="PROSITE" id="PS51296"/>
    </source>
</evidence>
<evidence type="ECO:0000256" key="7">
    <source>
        <dbReference type="ARBA" id="ARBA00022617"/>
    </source>
</evidence>
<dbReference type="PANTHER" id="PTHR43809:SF1">
    <property type="entry name" value="NITRITE REDUCTASE (NADH) LARGE SUBUNIT"/>
    <property type="match status" value="1"/>
</dbReference>
<keyword evidence="24" id="KW-1185">Reference proteome</keyword>
<dbReference type="InterPro" id="IPR006067">
    <property type="entry name" value="NO2/SO3_Rdtase_4Fe4S_dom"/>
</dbReference>
<dbReference type="FunFam" id="3.30.413.10:FF:000007">
    <property type="entry name" value="Nitrite reductase [NAD(P)H] large subunit"/>
    <property type="match status" value="1"/>
</dbReference>
<dbReference type="SUPFAM" id="SSF55124">
    <property type="entry name" value="Nitrite/Sulfite reductase N-terminal domain-like"/>
    <property type="match status" value="1"/>
</dbReference>
<dbReference type="InterPro" id="IPR023753">
    <property type="entry name" value="FAD/NAD-binding_dom"/>
</dbReference>
<sequence length="1157" mass="127134">MMNSTLGQSDCVGVPASHASKPLRTPKTILVVGLGMVGIAFIEKILNLDEAKHYRVVTCGEETHLAYNRVALTEYFQHRSVEKLYLNQVEWYARQDPEHFVFYTGEQVTSMNTAAHFVKTSKGRLINYDYCVLATGSESTLPPYIPPERVAQTKGVFVYRNISDLDRILSYSEENHVRGGRAVVVGGGLLGLEAAKAVFDLETIGKVTIVNRQAYPLSRQLDDEGGEIVLRCIEAMGVEVLTKTSVTSLVTTPEGVLTGLVLSNDDQLDAEMVVYAIGISPRDDLARKAGLKCGVRGGITVDDYLRTSTPDIYAIGECASWRENTFGLIGPGVEMADILAFNLTQVQTDVGGFKPRQMNMPDLSTKLKLMGVDVASFGDYFLDKRVPRGTATRSRKVEDAQADKLSRAGSTQDGKPAWEIKIDDSNASTTPASNKQQHILKSGGVSLQKVSSITTTSEDNSKRRGSGSNEPIECLTYRDPFSFVYKKYIFTADGKHLLGGMMVGDTSDYVKLISLVKKKKAIDVPPSQFIVGVGKKGEDDGADLDDDTQVCSCHNVTKGAIVACVKEGISDMEDLKCKTKVGTGCGGCMPLVTNLFKSEMKKAGHAVSNNLCTHFTMSRQELFTVIKLRKLRAFPEVMQSAGAKPDSVGCELCRPAVASILSSMYNELVVAPSHHSNQDTNDRCLANIQRDGTFSVVPRVAGGEITPDKLIVLGQVAKKYKLYTKITGGQRIDLFGAQKQDLPDIWEELVNAGFESGHAYGKALRTVKSCVGTTWCRYGVGDSVGMAIRLEERYKGIRSPHKLKGGVSGCTRECAEAQSKDFGLIATDKGWNIFLAGNGGTNPRHATLFAKDVPPSKVIRILDRFLMYYIRTADKLMRTARWVEQFEGGIERLQKILLDDELGICDELEAEMATLVGTYHDEWSVVVKDPARRRQFRQFVNTDERQQQVEIIKEREQQRPADWPKQFPPAKFHSSAIGTPKSEWKWRKLATVQDLELSDTTSSAAVKYGDSQLAIFHVPKKGFFATQQMCPHKRAFVLDHGIVGDDKQGDIYVSCPLHKRNFRLSDGTCLNDMQYSIISFDIRQEGDDLQLLLPEPEELDAVIGTSKWMIKQATAEVLSRGGGQGIEIAADHLDGPPAATTGAGCNGDSCGDSTLDW</sequence>
<comment type="catalytic activity">
    <reaction evidence="17">
        <text>NH4(+) + 3 NAD(+) + 2 H2O = nitrite + 3 NADH + 5 H(+)</text>
        <dbReference type="Rhea" id="RHEA:24628"/>
        <dbReference type="ChEBI" id="CHEBI:15377"/>
        <dbReference type="ChEBI" id="CHEBI:15378"/>
        <dbReference type="ChEBI" id="CHEBI:16301"/>
        <dbReference type="ChEBI" id="CHEBI:28938"/>
        <dbReference type="ChEBI" id="CHEBI:57540"/>
        <dbReference type="ChEBI" id="CHEBI:57945"/>
        <dbReference type="EC" id="1.7.1.4"/>
    </reaction>
</comment>
<comment type="cofactor">
    <cofactor evidence="1">
        <name>siroheme</name>
        <dbReference type="ChEBI" id="CHEBI:60052"/>
    </cofactor>
</comment>
<comment type="similarity">
    <text evidence="5">Belongs to the nitrite and sulfite reductase 4Fe-4S domain family.</text>
</comment>
<dbReference type="GO" id="GO:0015980">
    <property type="term" value="P:energy derivation by oxidation of organic compounds"/>
    <property type="evidence" value="ECO:0007669"/>
    <property type="project" value="UniProtKB-ARBA"/>
</dbReference>
<dbReference type="HOGENOM" id="CLU_003291_0_0_1"/>
<dbReference type="Pfam" id="PF03460">
    <property type="entry name" value="NIR_SIR_ferr"/>
    <property type="match status" value="1"/>
</dbReference>
<evidence type="ECO:0000256" key="1">
    <source>
        <dbReference type="ARBA" id="ARBA00001929"/>
    </source>
</evidence>
<keyword evidence="8" id="KW-0285">Flavoprotein</keyword>
<evidence type="ECO:0000313" key="23">
    <source>
        <dbReference type="EMBL" id="KIO14070.1"/>
    </source>
</evidence>
<dbReference type="AlphaFoldDB" id="A0A0C3PIW3"/>
<comment type="cofactor">
    <cofactor evidence="3">
        <name>FAD</name>
        <dbReference type="ChEBI" id="CHEBI:57692"/>
    </cofactor>
</comment>
<protein>
    <recommendedName>
        <fullName evidence="20">Nitrite reductase [NAD(P)H]</fullName>
        <ecNumber evidence="19">1.7.1.4</ecNumber>
    </recommendedName>
</protein>
<dbReference type="PROSITE" id="PS51296">
    <property type="entry name" value="RIESKE"/>
    <property type="match status" value="1"/>
</dbReference>
<keyword evidence="14" id="KW-0411">Iron-sulfur</keyword>
<evidence type="ECO:0000256" key="21">
    <source>
        <dbReference type="SAM" id="MobiDB-lite"/>
    </source>
</evidence>
<dbReference type="PRINTS" id="PR00411">
    <property type="entry name" value="PNDRDTASEI"/>
</dbReference>
<dbReference type="PROSITE" id="PS00365">
    <property type="entry name" value="NIR_SIR"/>
    <property type="match status" value="1"/>
</dbReference>
<dbReference type="InterPro" id="IPR017941">
    <property type="entry name" value="Rieske_2Fe-2S"/>
</dbReference>
<dbReference type="Gene3D" id="1.10.10.1100">
    <property type="entry name" value="BFD-like [2Fe-2S]-binding domain"/>
    <property type="match status" value="1"/>
</dbReference>
<organism evidence="23 24">
    <name type="scientific">Pisolithus tinctorius Marx 270</name>
    <dbReference type="NCBI Taxonomy" id="870435"/>
    <lineage>
        <taxon>Eukaryota</taxon>
        <taxon>Fungi</taxon>
        <taxon>Dikarya</taxon>
        <taxon>Basidiomycota</taxon>
        <taxon>Agaricomycotina</taxon>
        <taxon>Agaricomycetes</taxon>
        <taxon>Agaricomycetidae</taxon>
        <taxon>Boletales</taxon>
        <taxon>Sclerodermatineae</taxon>
        <taxon>Pisolithaceae</taxon>
        <taxon>Pisolithus</taxon>
    </lineage>
</organism>
<evidence type="ECO:0000256" key="13">
    <source>
        <dbReference type="ARBA" id="ARBA00023004"/>
    </source>
</evidence>
<dbReference type="EC" id="1.7.1.4" evidence="19"/>
<evidence type="ECO:0000256" key="2">
    <source>
        <dbReference type="ARBA" id="ARBA00001966"/>
    </source>
</evidence>
<feature type="compositionally biased region" description="Polar residues" evidence="21">
    <location>
        <begin position="448"/>
        <end position="458"/>
    </location>
</feature>
<dbReference type="SUPFAM" id="SSF56014">
    <property type="entry name" value="Nitrite and sulphite reductase 4Fe-4S domain-like"/>
    <property type="match status" value="1"/>
</dbReference>
<dbReference type="GO" id="GO:0046872">
    <property type="term" value="F:metal ion binding"/>
    <property type="evidence" value="ECO:0007669"/>
    <property type="project" value="UniProtKB-KW"/>
</dbReference>
<dbReference type="InterPro" id="IPR036922">
    <property type="entry name" value="Rieske_2Fe-2S_sf"/>
</dbReference>
<name>A0A0C3PIW3_PISTI</name>
<dbReference type="Gene3D" id="3.30.413.10">
    <property type="entry name" value="Sulfite Reductase Hemoprotein, domain 1"/>
    <property type="match status" value="1"/>
</dbReference>
<evidence type="ECO:0000256" key="3">
    <source>
        <dbReference type="ARBA" id="ARBA00001974"/>
    </source>
</evidence>
<dbReference type="GO" id="GO:0042128">
    <property type="term" value="P:nitrate assimilation"/>
    <property type="evidence" value="ECO:0007669"/>
    <property type="project" value="UniProtKB-UniPathway"/>
</dbReference>
<dbReference type="UniPathway" id="UPA00653"/>